<dbReference type="PROSITE" id="PS51677">
    <property type="entry name" value="NODB"/>
    <property type="match status" value="1"/>
</dbReference>
<keyword evidence="3" id="KW-1185">Reference proteome</keyword>
<evidence type="ECO:0000313" key="3">
    <source>
        <dbReference type="Proteomes" id="UP001589818"/>
    </source>
</evidence>
<dbReference type="Proteomes" id="UP001589818">
    <property type="component" value="Unassembled WGS sequence"/>
</dbReference>
<keyword evidence="2" id="KW-0378">Hydrolase</keyword>
<gene>
    <name evidence="2" type="ORF">ACFFJ8_00160</name>
</gene>
<dbReference type="CDD" id="cd10944">
    <property type="entry name" value="CE4_SmPgdA_like"/>
    <property type="match status" value="1"/>
</dbReference>
<dbReference type="InterPro" id="IPR002509">
    <property type="entry name" value="NODB_dom"/>
</dbReference>
<sequence length="349" mass="39202">MIGKQGNRRISWAWLLAAAAVMIGAVAWPNEAAYASTSKAPVEKQGTVYLTFDDGPSKWTPQVLDILARHNVLATFFVLGESAERYEDTVRRIVNEGHALGNHTYNHVYKELYQDFMGFWKQVKRTDEALTRITGKHTALLRAPGGTYTNFDASYFDYMHQAGYTIFDWNMDSGDSKRQNVPAAEIVKTVKQSQLKEEVVLLMHDGSGHGESVKALPAIIRYFKDKGYRFAALNEGVKPVTFPLGPLKWKRSWTEEQHVQAKAAIQDMASADEWIPLREWAAGKGTVDWDSKAREALLQLGDLTMRLVPTDGQSVRIIDGGSIGEREGIFRIMDNRIYILKSAASELFP</sequence>
<accession>A0ABV6J1N5</accession>
<name>A0ABV6J1N5_9BACL</name>
<dbReference type="RefSeq" id="WP_204822474.1">
    <property type="nucleotide sequence ID" value="NZ_JANHOF010000019.1"/>
</dbReference>
<dbReference type="Pfam" id="PF01522">
    <property type="entry name" value="Polysacc_deac_1"/>
    <property type="match status" value="1"/>
</dbReference>
<dbReference type="InterPro" id="IPR011330">
    <property type="entry name" value="Glyco_hydro/deAcase_b/a-brl"/>
</dbReference>
<dbReference type="PANTHER" id="PTHR10587">
    <property type="entry name" value="GLYCOSYL TRANSFERASE-RELATED"/>
    <property type="match status" value="1"/>
</dbReference>
<reference evidence="2 3" key="1">
    <citation type="submission" date="2024-09" db="EMBL/GenBank/DDBJ databases">
        <authorList>
            <person name="Sun Q."/>
            <person name="Mori K."/>
        </authorList>
    </citation>
    <scope>NUCLEOTIDE SEQUENCE [LARGE SCALE GENOMIC DNA]</scope>
    <source>
        <strain evidence="2 3">CCM 4839</strain>
    </source>
</reference>
<evidence type="ECO:0000313" key="2">
    <source>
        <dbReference type="EMBL" id="MFC0389778.1"/>
    </source>
</evidence>
<dbReference type="PANTHER" id="PTHR10587:SF125">
    <property type="entry name" value="POLYSACCHARIDE DEACETYLASE YHEN-RELATED"/>
    <property type="match status" value="1"/>
</dbReference>
<dbReference type="EMBL" id="JBHLVF010000001">
    <property type="protein sequence ID" value="MFC0389778.1"/>
    <property type="molecule type" value="Genomic_DNA"/>
</dbReference>
<dbReference type="EC" id="3.-.-.-" evidence="2"/>
<evidence type="ECO:0000259" key="1">
    <source>
        <dbReference type="PROSITE" id="PS51677"/>
    </source>
</evidence>
<comment type="caution">
    <text evidence="2">The sequence shown here is derived from an EMBL/GenBank/DDBJ whole genome shotgun (WGS) entry which is preliminary data.</text>
</comment>
<dbReference type="InterPro" id="IPR050248">
    <property type="entry name" value="Polysacc_deacetylase_ArnD"/>
</dbReference>
<organism evidence="2 3">
    <name type="scientific">Paenibacillus mendelii</name>
    <dbReference type="NCBI Taxonomy" id="206163"/>
    <lineage>
        <taxon>Bacteria</taxon>
        <taxon>Bacillati</taxon>
        <taxon>Bacillota</taxon>
        <taxon>Bacilli</taxon>
        <taxon>Bacillales</taxon>
        <taxon>Paenibacillaceae</taxon>
        <taxon>Paenibacillus</taxon>
    </lineage>
</organism>
<feature type="domain" description="NodB homology" evidence="1">
    <location>
        <begin position="46"/>
        <end position="231"/>
    </location>
</feature>
<dbReference type="SUPFAM" id="SSF88713">
    <property type="entry name" value="Glycoside hydrolase/deacetylase"/>
    <property type="match status" value="1"/>
</dbReference>
<protein>
    <submittedName>
        <fullName evidence="2">Polysaccharide deacetylase family protein</fullName>
        <ecNumber evidence="2">3.-.-.-</ecNumber>
    </submittedName>
</protein>
<proteinExistence type="predicted"/>
<dbReference type="GO" id="GO:0016787">
    <property type="term" value="F:hydrolase activity"/>
    <property type="evidence" value="ECO:0007669"/>
    <property type="project" value="UniProtKB-KW"/>
</dbReference>
<dbReference type="Gene3D" id="3.20.20.370">
    <property type="entry name" value="Glycoside hydrolase/deacetylase"/>
    <property type="match status" value="1"/>
</dbReference>